<dbReference type="Proteomes" id="UP000309997">
    <property type="component" value="Unassembled WGS sequence"/>
</dbReference>
<comment type="caution">
    <text evidence="1">The sequence shown here is derived from an EMBL/GenBank/DDBJ whole genome shotgun (WGS) entry which is preliminary data.</text>
</comment>
<gene>
    <name evidence="1" type="ORF">D5086_017523</name>
</gene>
<accession>A0ACC4BM51</accession>
<dbReference type="EMBL" id="RCHU02000009">
    <property type="protein sequence ID" value="KAL3579688.1"/>
    <property type="molecule type" value="Genomic_DNA"/>
</dbReference>
<evidence type="ECO:0000313" key="1">
    <source>
        <dbReference type="EMBL" id="KAL3579688.1"/>
    </source>
</evidence>
<sequence>MYSGGWHHVFYVFVNPFPSYWALPWTTTHTTTIRWRDTLVSGSSTFGGGILHQSESRKKKQRVRTYLASGGSTDASPLLCTASASSPML</sequence>
<protein>
    <submittedName>
        <fullName evidence="1">Uncharacterized protein</fullName>
    </submittedName>
</protein>
<name>A0ACC4BM51_POPAL</name>
<organism evidence="1 2">
    <name type="scientific">Populus alba</name>
    <name type="common">White poplar</name>
    <dbReference type="NCBI Taxonomy" id="43335"/>
    <lineage>
        <taxon>Eukaryota</taxon>
        <taxon>Viridiplantae</taxon>
        <taxon>Streptophyta</taxon>
        <taxon>Embryophyta</taxon>
        <taxon>Tracheophyta</taxon>
        <taxon>Spermatophyta</taxon>
        <taxon>Magnoliopsida</taxon>
        <taxon>eudicotyledons</taxon>
        <taxon>Gunneridae</taxon>
        <taxon>Pentapetalae</taxon>
        <taxon>rosids</taxon>
        <taxon>fabids</taxon>
        <taxon>Malpighiales</taxon>
        <taxon>Salicaceae</taxon>
        <taxon>Saliceae</taxon>
        <taxon>Populus</taxon>
    </lineage>
</organism>
<reference evidence="1 2" key="1">
    <citation type="journal article" date="2024" name="Plant Biotechnol. J.">
        <title>Genome and CRISPR/Cas9 system of a widespread forest tree (Populus alba) in the world.</title>
        <authorList>
            <person name="Liu Y.J."/>
            <person name="Jiang P.F."/>
            <person name="Han X.M."/>
            <person name="Li X.Y."/>
            <person name="Wang H.M."/>
            <person name="Wang Y.J."/>
            <person name="Wang X.X."/>
            <person name="Zeng Q.Y."/>
        </authorList>
    </citation>
    <scope>NUCLEOTIDE SEQUENCE [LARGE SCALE GENOMIC DNA]</scope>
    <source>
        <strain evidence="2">cv. PAL-ZL1</strain>
    </source>
</reference>
<proteinExistence type="predicted"/>
<keyword evidence="2" id="KW-1185">Reference proteome</keyword>
<evidence type="ECO:0000313" key="2">
    <source>
        <dbReference type="Proteomes" id="UP000309997"/>
    </source>
</evidence>